<evidence type="ECO:0000313" key="3">
    <source>
        <dbReference type="Proteomes" id="UP000663836"/>
    </source>
</evidence>
<feature type="transmembrane region" description="Helical" evidence="1">
    <location>
        <begin position="110"/>
        <end position="128"/>
    </location>
</feature>
<evidence type="ECO:0000256" key="1">
    <source>
        <dbReference type="SAM" id="Phobius"/>
    </source>
</evidence>
<name>A0A819JD68_9BILA</name>
<sequence>MQKAKQTISAYLNAPNEIDDCVAEVKKSTGHQCAKILLIDEVNVFFSQDFYGNVYASSASLRDPTITLLVNFIWKARKSKLNLNKVKVTNDVNNFDSPRYEVNHNKIGYIWNRIVLSTMLSMIIKLYLHIVMNMKKRQFLVEENKGIEGNWCSRTVCLMDATSLMTNLLHKCKNTVNIMFECAFKVSKDNNINTDSFQIQFVEQQSSPWETKPDNLRAFMNTIEVERGDAPPNMKNEIDVKR</sequence>
<organism evidence="2 3">
    <name type="scientific">Rotaria sordida</name>
    <dbReference type="NCBI Taxonomy" id="392033"/>
    <lineage>
        <taxon>Eukaryota</taxon>
        <taxon>Metazoa</taxon>
        <taxon>Spiralia</taxon>
        <taxon>Gnathifera</taxon>
        <taxon>Rotifera</taxon>
        <taxon>Eurotatoria</taxon>
        <taxon>Bdelloidea</taxon>
        <taxon>Philodinida</taxon>
        <taxon>Philodinidae</taxon>
        <taxon>Rotaria</taxon>
    </lineage>
</organism>
<dbReference type="Proteomes" id="UP000663836">
    <property type="component" value="Unassembled WGS sequence"/>
</dbReference>
<keyword evidence="1" id="KW-0812">Transmembrane</keyword>
<proteinExistence type="predicted"/>
<comment type="caution">
    <text evidence="2">The sequence shown here is derived from an EMBL/GenBank/DDBJ whole genome shotgun (WGS) entry which is preliminary data.</text>
</comment>
<gene>
    <name evidence="2" type="ORF">JBS370_LOCUS22312</name>
</gene>
<keyword evidence="1" id="KW-1133">Transmembrane helix</keyword>
<protein>
    <submittedName>
        <fullName evidence="2">Uncharacterized protein</fullName>
    </submittedName>
</protein>
<reference evidence="2" key="1">
    <citation type="submission" date="2021-02" db="EMBL/GenBank/DDBJ databases">
        <authorList>
            <person name="Nowell W R."/>
        </authorList>
    </citation>
    <scope>NUCLEOTIDE SEQUENCE</scope>
</reference>
<accession>A0A819JD68</accession>
<dbReference type="EMBL" id="CAJOBD010003098">
    <property type="protein sequence ID" value="CAF3928319.1"/>
    <property type="molecule type" value="Genomic_DNA"/>
</dbReference>
<dbReference type="AlphaFoldDB" id="A0A819JD68"/>
<evidence type="ECO:0000313" key="2">
    <source>
        <dbReference type="EMBL" id="CAF3928319.1"/>
    </source>
</evidence>
<keyword evidence="1" id="KW-0472">Membrane</keyword>